<feature type="compositionally biased region" description="Basic and acidic residues" evidence="1">
    <location>
        <begin position="397"/>
        <end position="409"/>
    </location>
</feature>
<feature type="region of interest" description="Disordered" evidence="1">
    <location>
        <begin position="444"/>
        <end position="490"/>
    </location>
</feature>
<reference evidence="4" key="1">
    <citation type="submission" date="2023-06" db="EMBL/GenBank/DDBJ databases">
        <title>Survivors Of The Sea: Transcriptome response of Skeletonema marinoi to long-term dormancy.</title>
        <authorList>
            <person name="Pinder M.I.M."/>
            <person name="Kourtchenko O."/>
            <person name="Robertson E.K."/>
            <person name="Larsson T."/>
            <person name="Maumus F."/>
            <person name="Osuna-Cruz C.M."/>
            <person name="Vancaester E."/>
            <person name="Stenow R."/>
            <person name="Vandepoele K."/>
            <person name="Ploug H."/>
            <person name="Bruchert V."/>
            <person name="Godhe A."/>
            <person name="Topel M."/>
        </authorList>
    </citation>
    <scope>NUCLEOTIDE SEQUENCE</scope>
    <source>
        <strain evidence="4">R05AC</strain>
    </source>
</reference>
<keyword evidence="5" id="KW-1185">Reference proteome</keyword>
<evidence type="ECO:0000313" key="4">
    <source>
        <dbReference type="EMBL" id="KAK1738462.1"/>
    </source>
</evidence>
<dbReference type="SUPFAM" id="SSF56731">
    <property type="entry name" value="DNA primase core"/>
    <property type="match status" value="1"/>
</dbReference>
<dbReference type="GO" id="GO:0016787">
    <property type="term" value="F:hydrolase activity"/>
    <property type="evidence" value="ECO:0007669"/>
    <property type="project" value="UniProtKB-KW"/>
</dbReference>
<feature type="compositionally biased region" description="Low complexity" evidence="1">
    <location>
        <begin position="241"/>
        <end position="270"/>
    </location>
</feature>
<keyword evidence="4" id="KW-0547">Nucleotide-binding</keyword>
<protein>
    <submittedName>
        <fullName evidence="4">Twinkle mtDNA helicase</fullName>
        <ecNumber evidence="4">3.6.4.12</ecNumber>
    </submittedName>
</protein>
<dbReference type="SUPFAM" id="SSF52540">
    <property type="entry name" value="P-loop containing nucleoside triphosphate hydrolases"/>
    <property type="match status" value="1"/>
</dbReference>
<dbReference type="InterPro" id="IPR034154">
    <property type="entry name" value="TOPRIM_DnaG/twinkle"/>
</dbReference>
<dbReference type="InterPro" id="IPR007694">
    <property type="entry name" value="DNA_helicase_DnaB-like_C"/>
</dbReference>
<feature type="compositionally biased region" description="Low complexity" evidence="1">
    <location>
        <begin position="461"/>
        <end position="473"/>
    </location>
</feature>
<dbReference type="GO" id="GO:0006260">
    <property type="term" value="P:DNA replication"/>
    <property type="evidence" value="ECO:0007669"/>
    <property type="project" value="InterPro"/>
</dbReference>
<dbReference type="Gene3D" id="3.40.50.300">
    <property type="entry name" value="P-loop containing nucleotide triphosphate hydrolases"/>
    <property type="match status" value="1"/>
</dbReference>
<dbReference type="Pfam" id="PF13155">
    <property type="entry name" value="Toprim_2"/>
    <property type="match status" value="1"/>
</dbReference>
<feature type="region of interest" description="Disordered" evidence="1">
    <location>
        <begin position="238"/>
        <end position="275"/>
    </location>
</feature>
<dbReference type="PANTHER" id="PTHR12873">
    <property type="entry name" value="T7-LIKE MITOCHONDRIAL DNA HELICASE"/>
    <property type="match status" value="1"/>
</dbReference>
<dbReference type="GO" id="GO:0005524">
    <property type="term" value="F:ATP binding"/>
    <property type="evidence" value="ECO:0007669"/>
    <property type="project" value="InterPro"/>
</dbReference>
<dbReference type="PANTHER" id="PTHR12873:SF0">
    <property type="entry name" value="TWINKLE MTDNA HELICASE"/>
    <property type="match status" value="1"/>
</dbReference>
<proteinExistence type="predicted"/>
<dbReference type="InterPro" id="IPR027032">
    <property type="entry name" value="Twinkle-like"/>
</dbReference>
<evidence type="ECO:0000313" key="5">
    <source>
        <dbReference type="Proteomes" id="UP001224775"/>
    </source>
</evidence>
<dbReference type="Gene3D" id="3.40.1360.10">
    <property type="match status" value="1"/>
</dbReference>
<dbReference type="EMBL" id="JATAAI010000021">
    <property type="protein sequence ID" value="KAK1738462.1"/>
    <property type="molecule type" value="Genomic_DNA"/>
</dbReference>
<feature type="domain" description="SF4 helicase" evidence="3">
    <location>
        <begin position="696"/>
        <end position="960"/>
    </location>
</feature>
<dbReference type="InterPro" id="IPR006171">
    <property type="entry name" value="TOPRIM_dom"/>
</dbReference>
<keyword evidence="4" id="KW-0067">ATP-binding</keyword>
<comment type="caution">
    <text evidence="4">The sequence shown here is derived from an EMBL/GenBank/DDBJ whole genome shotgun (WGS) entry which is preliminary data.</text>
</comment>
<gene>
    <name evidence="4" type="ORF">QTG54_011131</name>
</gene>
<dbReference type="EC" id="3.6.4.12" evidence="4"/>
<feature type="compositionally biased region" description="Acidic residues" evidence="1">
    <location>
        <begin position="382"/>
        <end position="396"/>
    </location>
</feature>
<dbReference type="AlphaFoldDB" id="A0AAD9D8Y2"/>
<dbReference type="InterPro" id="IPR027417">
    <property type="entry name" value="P-loop_NTPase"/>
</dbReference>
<evidence type="ECO:0000256" key="1">
    <source>
        <dbReference type="SAM" id="MobiDB-lite"/>
    </source>
</evidence>
<keyword evidence="4" id="KW-0347">Helicase</keyword>
<evidence type="ECO:0000259" key="3">
    <source>
        <dbReference type="PROSITE" id="PS51199"/>
    </source>
</evidence>
<dbReference type="CDD" id="cd01122">
    <property type="entry name" value="Twinkle_C"/>
    <property type="match status" value="1"/>
</dbReference>
<name>A0AAD9D8Y2_9STRA</name>
<dbReference type="GO" id="GO:0043139">
    <property type="term" value="F:5'-3' DNA helicase activity"/>
    <property type="evidence" value="ECO:0007669"/>
    <property type="project" value="InterPro"/>
</dbReference>
<dbReference type="Proteomes" id="UP001224775">
    <property type="component" value="Unassembled WGS sequence"/>
</dbReference>
<dbReference type="GO" id="GO:0003697">
    <property type="term" value="F:single-stranded DNA binding"/>
    <property type="evidence" value="ECO:0007669"/>
    <property type="project" value="InterPro"/>
</dbReference>
<keyword evidence="4" id="KW-0378">Hydrolase</keyword>
<accession>A0AAD9D8Y2</accession>
<dbReference type="PROSITE" id="PS51199">
    <property type="entry name" value="SF4_HELICASE"/>
    <property type="match status" value="1"/>
</dbReference>
<feature type="domain" description="Toprim" evidence="2">
    <location>
        <begin position="533"/>
        <end position="621"/>
    </location>
</feature>
<feature type="region of interest" description="Disordered" evidence="1">
    <location>
        <begin position="373"/>
        <end position="409"/>
    </location>
</feature>
<feature type="region of interest" description="Disordered" evidence="1">
    <location>
        <begin position="616"/>
        <end position="654"/>
    </location>
</feature>
<dbReference type="CDD" id="cd01029">
    <property type="entry name" value="TOPRIM_primases"/>
    <property type="match status" value="1"/>
</dbReference>
<sequence length="984" mass="110634">MQAHAALLRRHSRSTTPAVARALAGSTIVSSDQRRLRPYSSCCSSPLTSSSLLKTSLHASSSLLRLSSSRFIVDNDPSRRSYHTLPSSAACAATYQATNDDGITKRASSLLSSSCCIQLNNNNAPTTTTIQKRHKVFVSKHNQTLNLTPQQITDYLCQQLPHLSSNHSDHFRITSTHVVIKECPFCSKPTNSKPDNFYKCYVKLGGGAYFCHRCGAKGSWYDLKSELGGFSVVDNTGQGGNYNQQHVHHGNNNGNANNNGNTQQYQQQPQRATKPLPMPHTKLNSLHSSRLFDPRNSSTHNVPEYKAMQYLQHTRGLTRSVLRKYGVGCAEYKFPSKKKKSGGSGVEYVSSTCVTFPWLMRQGEVQEQEELRGAEYVWRKDEDDDEDEDDVDEEENDKEKERLRELERESKRRIEAAAAEAAFAKKKSKARSEMTALERYYAKRERKKKSAANNEDDDNNNDNITEQFQFTPQTPQPKLPEPLTTDEIESLHGPYITRRIKVRSIEQKSWQRLDPPGGGFGLFGWHTIPHDTNEIIITEGEFDAMAVYQATGRPAVSLPNGCRSLPMEVLVLLERFDTVYLWMDNDGPGREGAEMFARKLGVERCLLVQPSGKRGWNGGNNNNNMMMDEGESCDDEELSFEAASESRPPPPKDANEALLQGWDINELLNEASELPHERILKFSDLRDQVIHEITNPDKYRGVPVPSLPGFTSLIKGFRRGEMTVLTGPTGSGKTTFLGQTSLDLAEQGVNVLWGSFEIKNTRLMHKLLQQYMKDVLPIGLAEREGSMEEKKKMYEALTVLADKFDTLPMYFMKFHGGSDIDDVLDAMEYAAYVHDVEHIILDNMQFMISRDVKKMSSSFDKFDMQDIAIEKFRKFATDYNVHVTLVVHPRKEDEGAKLGISSFYGSAKATQEADTVLILQSDGKRKFVDVKKNRFDGTLGHVPLYFERKSGRYTEDAPAQAPPKTVVPNGVGVKTFNGVGHQKR</sequence>
<dbReference type="Pfam" id="PF13481">
    <property type="entry name" value="AAA_25"/>
    <property type="match status" value="1"/>
</dbReference>
<evidence type="ECO:0000259" key="2">
    <source>
        <dbReference type="PROSITE" id="PS50880"/>
    </source>
</evidence>
<feature type="compositionally biased region" description="Acidic residues" evidence="1">
    <location>
        <begin position="628"/>
        <end position="639"/>
    </location>
</feature>
<dbReference type="PROSITE" id="PS50880">
    <property type="entry name" value="TOPRIM"/>
    <property type="match status" value="1"/>
</dbReference>
<organism evidence="4 5">
    <name type="scientific">Skeletonema marinoi</name>
    <dbReference type="NCBI Taxonomy" id="267567"/>
    <lineage>
        <taxon>Eukaryota</taxon>
        <taxon>Sar</taxon>
        <taxon>Stramenopiles</taxon>
        <taxon>Ochrophyta</taxon>
        <taxon>Bacillariophyta</taxon>
        <taxon>Coscinodiscophyceae</taxon>
        <taxon>Thalassiosirophycidae</taxon>
        <taxon>Thalassiosirales</taxon>
        <taxon>Skeletonemataceae</taxon>
        <taxon>Skeletonema</taxon>
        <taxon>Skeletonema marinoi-dohrnii complex</taxon>
    </lineage>
</organism>